<gene>
    <name evidence="1" type="ORF">NT26_1380</name>
</gene>
<protein>
    <submittedName>
        <fullName evidence="1">Uncharacterized protein</fullName>
    </submittedName>
</protein>
<sequence>MHDSIGKTYRDKITGFQGVATGHVDYITGCNQTLLQPKSADPAKRAEAEWFDDQRLEEVPNVNRIILNNGQTPGFDREAPKR</sequence>
<reference evidence="1 2" key="1">
    <citation type="journal article" date="2013" name="Genome Biol. Evol.">
        <title>Life in an arsenic-containing gold mine: genome and physiology of the autotrophic arsenite-oxidizing bacterium rhizobium sp. NT-26.</title>
        <authorList>
            <person name="Andres J."/>
            <person name="Arsene-Ploetze F."/>
            <person name="Barbe V."/>
            <person name="Brochier-Armanet C."/>
            <person name="Cleiss-Arnold J."/>
            <person name="Coppee J.Y."/>
            <person name="Dillies M.A."/>
            <person name="Geist"/>
            <person name="L"/>
            <person name="Joublin A."/>
            <person name="Koechler S."/>
            <person name="Lassalle F."/>
            <person name="Marchal M."/>
            <person name="Medigue C."/>
            <person name="Muller D."/>
            <person name="Nesme X."/>
            <person name="Plewniak F."/>
            <person name="Proux C."/>
            <person name="Ramirez-Bahena M.H."/>
            <person name="Schenowitz C."/>
            <person name="Sismeiro O."/>
            <person name="Vallenet D."/>
            <person name="Santini J.M."/>
            <person name="Bertin P.N."/>
        </authorList>
    </citation>
    <scope>NUCLEOTIDE SEQUENCE [LARGE SCALE GENOMIC DNA]</scope>
    <source>
        <strain evidence="1 2">NT-26</strain>
    </source>
</reference>
<proteinExistence type="predicted"/>
<dbReference type="Proteomes" id="UP000010792">
    <property type="component" value="Chromosome"/>
</dbReference>
<dbReference type="EMBL" id="FO082820">
    <property type="protein sequence ID" value="CCF19104.1"/>
    <property type="molecule type" value="Genomic_DNA"/>
</dbReference>
<dbReference type="OrthoDB" id="8421535at2"/>
<name>L0NDZ9_9HYPH</name>
<accession>L0NDZ9</accession>
<evidence type="ECO:0000313" key="1">
    <source>
        <dbReference type="EMBL" id="CCF19104.1"/>
    </source>
</evidence>
<keyword evidence="2" id="KW-1185">Reference proteome</keyword>
<organism evidence="1 2">
    <name type="scientific">Pseudorhizobium banfieldiae</name>
    <dbReference type="NCBI Taxonomy" id="1125847"/>
    <lineage>
        <taxon>Bacteria</taxon>
        <taxon>Pseudomonadati</taxon>
        <taxon>Pseudomonadota</taxon>
        <taxon>Alphaproteobacteria</taxon>
        <taxon>Hyphomicrobiales</taxon>
        <taxon>Rhizobiaceae</taxon>
        <taxon>Rhizobium/Agrobacterium group</taxon>
        <taxon>Pseudorhizobium</taxon>
    </lineage>
</organism>
<dbReference type="AlphaFoldDB" id="L0NDZ9"/>
<evidence type="ECO:0000313" key="2">
    <source>
        <dbReference type="Proteomes" id="UP000010792"/>
    </source>
</evidence>
<dbReference type="KEGG" id="rht:NT26_1380"/>
<dbReference type="STRING" id="1125847.NT26_1380"/>
<dbReference type="RefSeq" id="WP_052638000.1">
    <property type="nucleotide sequence ID" value="NZ_FO082820.1"/>
</dbReference>